<name>A0A8E2EY35_9PEZI</name>
<proteinExistence type="predicted"/>
<dbReference type="Proteomes" id="UP000250140">
    <property type="component" value="Unassembled WGS sequence"/>
</dbReference>
<accession>A0A8E2EY35</accession>
<reference evidence="2 3" key="1">
    <citation type="journal article" date="2016" name="Nat. Commun.">
        <title>Ectomycorrhizal ecology is imprinted in the genome of the dominant symbiotic fungus Cenococcum geophilum.</title>
        <authorList>
            <consortium name="DOE Joint Genome Institute"/>
            <person name="Peter M."/>
            <person name="Kohler A."/>
            <person name="Ohm R.A."/>
            <person name="Kuo A."/>
            <person name="Krutzmann J."/>
            <person name="Morin E."/>
            <person name="Arend M."/>
            <person name="Barry K.W."/>
            <person name="Binder M."/>
            <person name="Choi C."/>
            <person name="Clum A."/>
            <person name="Copeland A."/>
            <person name="Grisel N."/>
            <person name="Haridas S."/>
            <person name="Kipfer T."/>
            <person name="LaButti K."/>
            <person name="Lindquist E."/>
            <person name="Lipzen A."/>
            <person name="Maire R."/>
            <person name="Meier B."/>
            <person name="Mihaltcheva S."/>
            <person name="Molinier V."/>
            <person name="Murat C."/>
            <person name="Poggeler S."/>
            <person name="Quandt C.A."/>
            <person name="Sperisen C."/>
            <person name="Tritt A."/>
            <person name="Tisserant E."/>
            <person name="Crous P.W."/>
            <person name="Henrissat B."/>
            <person name="Nehls U."/>
            <person name="Egli S."/>
            <person name="Spatafora J.W."/>
            <person name="Grigoriev I.V."/>
            <person name="Martin F.M."/>
        </authorList>
    </citation>
    <scope>NUCLEOTIDE SEQUENCE [LARGE SCALE GENOMIC DNA]</scope>
    <source>
        <strain evidence="2 3">CBS 207.34</strain>
    </source>
</reference>
<evidence type="ECO:0000256" key="1">
    <source>
        <dbReference type="SAM" id="MobiDB-lite"/>
    </source>
</evidence>
<sequence>MAEKYIPPALRRKDEKLQSSLAETPPMPQNVKTKWYSYDEIYEYFQKTPYIREPRQKALQGSAENPSALSVVFIFFNLNSKYWGAERSLLVKINDYYAKLLPIVWSGTTQTLVEHKPFAVYEQISLSNSTRSFAFAGWYKIVDFKTLPPNSSELEQALRQTMRLWINFGEKVTKAMKREWVVIMTAPDEEAEKEMGEPEIRPDTDELLGPSVTERLQAMRMEDSRDTEEDIQATSN</sequence>
<keyword evidence="3" id="KW-1185">Reference proteome</keyword>
<organism evidence="2 3">
    <name type="scientific">Glonium stellatum</name>
    <dbReference type="NCBI Taxonomy" id="574774"/>
    <lineage>
        <taxon>Eukaryota</taxon>
        <taxon>Fungi</taxon>
        <taxon>Dikarya</taxon>
        <taxon>Ascomycota</taxon>
        <taxon>Pezizomycotina</taxon>
        <taxon>Dothideomycetes</taxon>
        <taxon>Pleosporomycetidae</taxon>
        <taxon>Gloniales</taxon>
        <taxon>Gloniaceae</taxon>
        <taxon>Glonium</taxon>
    </lineage>
</organism>
<gene>
    <name evidence="2" type="ORF">AOQ84DRAFT_389814</name>
</gene>
<dbReference type="EMBL" id="KV749939">
    <property type="protein sequence ID" value="OCL06991.1"/>
    <property type="molecule type" value="Genomic_DNA"/>
</dbReference>
<evidence type="ECO:0000313" key="2">
    <source>
        <dbReference type="EMBL" id="OCL06991.1"/>
    </source>
</evidence>
<feature type="compositionally biased region" description="Basic and acidic residues" evidence="1">
    <location>
        <begin position="193"/>
        <end position="204"/>
    </location>
</feature>
<protein>
    <submittedName>
        <fullName evidence="2">Uncharacterized protein</fullName>
    </submittedName>
</protein>
<dbReference type="OrthoDB" id="2563155at2759"/>
<feature type="region of interest" description="Disordered" evidence="1">
    <location>
        <begin position="188"/>
        <end position="236"/>
    </location>
</feature>
<dbReference type="AlphaFoldDB" id="A0A8E2EY35"/>
<evidence type="ECO:0000313" key="3">
    <source>
        <dbReference type="Proteomes" id="UP000250140"/>
    </source>
</evidence>
<feature type="compositionally biased region" description="Acidic residues" evidence="1">
    <location>
        <begin position="225"/>
        <end position="236"/>
    </location>
</feature>